<protein>
    <submittedName>
        <fullName evidence="2">Uncharacterized protein</fullName>
    </submittedName>
</protein>
<accession>A0ABW7PI50</accession>
<dbReference type="Proteomes" id="UP001610631">
    <property type="component" value="Unassembled WGS sequence"/>
</dbReference>
<feature type="transmembrane region" description="Helical" evidence="1">
    <location>
        <begin position="12"/>
        <end position="31"/>
    </location>
</feature>
<proteinExistence type="predicted"/>
<gene>
    <name evidence="2" type="ORF">WDV06_23125</name>
</gene>
<reference evidence="2 3" key="1">
    <citation type="submission" date="2024-03" db="EMBL/GenBank/DDBJ databases">
        <title>Whole genome sequencing of Streptomyces racemochromogenes, to identify antimicrobial biosynthetic gene clusters.</title>
        <authorList>
            <person name="Suryawanshi P."/>
            <person name="Krishnaraj P.U."/>
            <person name="Arun Y.P."/>
            <person name="Suryawanshi M.P."/>
            <person name="Rakshit O."/>
        </authorList>
    </citation>
    <scope>NUCLEOTIDE SEQUENCE [LARGE SCALE GENOMIC DNA]</scope>
    <source>
        <strain evidence="2 3">AUDT626</strain>
    </source>
</reference>
<dbReference type="RefSeq" id="WP_395511690.1">
    <property type="nucleotide sequence ID" value="NZ_JBBDHD010000066.1"/>
</dbReference>
<organism evidence="2 3">
    <name type="scientific">Streptomyces racemochromogenes</name>
    <dbReference type="NCBI Taxonomy" id="67353"/>
    <lineage>
        <taxon>Bacteria</taxon>
        <taxon>Bacillati</taxon>
        <taxon>Actinomycetota</taxon>
        <taxon>Actinomycetes</taxon>
        <taxon>Kitasatosporales</taxon>
        <taxon>Streptomycetaceae</taxon>
        <taxon>Streptomyces</taxon>
    </lineage>
</organism>
<evidence type="ECO:0000313" key="2">
    <source>
        <dbReference type="EMBL" id="MFH7597973.1"/>
    </source>
</evidence>
<name>A0ABW7PI50_9ACTN</name>
<dbReference type="EMBL" id="JBBDHD010000066">
    <property type="protein sequence ID" value="MFH7597973.1"/>
    <property type="molecule type" value="Genomic_DNA"/>
</dbReference>
<keyword evidence="3" id="KW-1185">Reference proteome</keyword>
<keyword evidence="1" id="KW-0472">Membrane</keyword>
<evidence type="ECO:0000256" key="1">
    <source>
        <dbReference type="SAM" id="Phobius"/>
    </source>
</evidence>
<keyword evidence="1" id="KW-1133">Transmembrane helix</keyword>
<keyword evidence="1" id="KW-0812">Transmembrane</keyword>
<sequence>MPAPVFGLNLYTWAALTFLVAVLTAAAHLVLTREFPPLGAAQTSSALRRTAGFTPTVLVLRRKRGRGA</sequence>
<comment type="caution">
    <text evidence="2">The sequence shown here is derived from an EMBL/GenBank/DDBJ whole genome shotgun (WGS) entry which is preliminary data.</text>
</comment>
<evidence type="ECO:0000313" key="3">
    <source>
        <dbReference type="Proteomes" id="UP001610631"/>
    </source>
</evidence>